<evidence type="ECO:0000313" key="1">
    <source>
        <dbReference type="EMBL" id="BCR04839.1"/>
    </source>
</evidence>
<protein>
    <submittedName>
        <fullName evidence="1">Uncharacterized protein</fullName>
    </submittedName>
</protein>
<dbReference type="RefSeq" id="WP_221252287.1">
    <property type="nucleotide sequence ID" value="NZ_AP024355.1"/>
</dbReference>
<organism evidence="1 2">
    <name type="scientific">Desulfuromonas versatilis</name>
    <dbReference type="NCBI Taxonomy" id="2802975"/>
    <lineage>
        <taxon>Bacteria</taxon>
        <taxon>Pseudomonadati</taxon>
        <taxon>Thermodesulfobacteriota</taxon>
        <taxon>Desulfuromonadia</taxon>
        <taxon>Desulfuromonadales</taxon>
        <taxon>Desulfuromonadaceae</taxon>
        <taxon>Desulfuromonas</taxon>
    </lineage>
</organism>
<name>A0ABM8HWC4_9BACT</name>
<gene>
    <name evidence="1" type="ORF">DESUT3_19080</name>
</gene>
<accession>A0ABM8HWC4</accession>
<proteinExistence type="predicted"/>
<dbReference type="Proteomes" id="UP001319827">
    <property type="component" value="Chromosome"/>
</dbReference>
<reference evidence="1 2" key="1">
    <citation type="journal article" date="2016" name="C (Basel)">
        <title>Selective Growth of and Electricity Production by Marine Exoelectrogenic Bacteria in Self-Aggregated Hydrogel of Microbially Reduced Graphene Oxide.</title>
        <authorList>
            <person name="Yoshida N."/>
            <person name="Goto Y."/>
            <person name="Miyata Y."/>
        </authorList>
    </citation>
    <scope>NUCLEOTIDE SEQUENCE [LARGE SCALE GENOMIC DNA]</scope>
    <source>
        <strain evidence="1 2">NIT-T3</strain>
    </source>
</reference>
<reference evidence="1 2" key="2">
    <citation type="journal article" date="2021" name="Int. J. Syst. Evol. Microbiol.">
        <title>Isolation and Polyphasic Characterization of Desulfuromonas versatilis sp. Nov., an Electrogenic Bacteria Capable of Versatile Metabolism Isolated from a Graphene Oxide-Reducing Enrichment Culture.</title>
        <authorList>
            <person name="Xie L."/>
            <person name="Yoshida N."/>
            <person name="Ishii S."/>
            <person name="Meng L."/>
        </authorList>
    </citation>
    <scope>NUCLEOTIDE SEQUENCE [LARGE SCALE GENOMIC DNA]</scope>
    <source>
        <strain evidence="1 2">NIT-T3</strain>
    </source>
</reference>
<sequence>MSAKNISVVFYGRRFLKQDWNYEIDEQAFAEFFARLREEFAGFDIQLDHQREEDLVLDVKGYGDLLNCVRIRSPRDGFGNLCLGHIIGASPNRDLFEDIRRGVSRVAFAPETVEPEGSNKVVCHNCGCGC</sequence>
<keyword evidence="2" id="KW-1185">Reference proteome</keyword>
<dbReference type="EMBL" id="AP024355">
    <property type="protein sequence ID" value="BCR04839.1"/>
    <property type="molecule type" value="Genomic_DNA"/>
</dbReference>
<evidence type="ECO:0000313" key="2">
    <source>
        <dbReference type="Proteomes" id="UP001319827"/>
    </source>
</evidence>